<gene>
    <name evidence="1" type="ORF">N3K66_001638</name>
</gene>
<sequence>MSASKEQTLCILGCGNLGTAIIKNLLTGSPSSAESSFSQFIACVRSENSQKALQSKFQEQHNKLQVSRGDNVGAVKAADVVILAVDPADVAKTLAQGGLKEALGTKLVISVVAGYTRQALESTLYGSPTTAENQGGRASFLRTLPNIAALASAGLTAIEIPDEAPLAAEEHVALAESIFAAIGKTAQIHPRLMDATTAVAGSTPAFFAIICDALVDASVAVGMPRATAETMIFQSMQGTAALLQSGLSTGQLRDQGTSPEGCTIGGVMVLEENAVRGHVGRALREAVTLAREMGKVEHVNDTRHLA</sequence>
<name>A0ACC0V8S2_9HYPO</name>
<dbReference type="EMBL" id="CM047941">
    <property type="protein sequence ID" value="KAI9902286.1"/>
    <property type="molecule type" value="Genomic_DNA"/>
</dbReference>
<reference evidence="1" key="1">
    <citation type="submission" date="2022-10" db="EMBL/GenBank/DDBJ databases">
        <title>Complete Genome of Trichothecium roseum strain YXFP-22015, a Plant Pathogen Isolated from Citrus.</title>
        <authorList>
            <person name="Wang Y."/>
            <person name="Zhu L."/>
        </authorList>
    </citation>
    <scope>NUCLEOTIDE SEQUENCE</scope>
    <source>
        <strain evidence="1">YXFP-22015</strain>
    </source>
</reference>
<proteinExistence type="predicted"/>
<evidence type="ECO:0000313" key="2">
    <source>
        <dbReference type="Proteomes" id="UP001163324"/>
    </source>
</evidence>
<protein>
    <submittedName>
        <fullName evidence="1">Uncharacterized protein</fullName>
    </submittedName>
</protein>
<organism evidence="1 2">
    <name type="scientific">Trichothecium roseum</name>
    <dbReference type="NCBI Taxonomy" id="47278"/>
    <lineage>
        <taxon>Eukaryota</taxon>
        <taxon>Fungi</taxon>
        <taxon>Dikarya</taxon>
        <taxon>Ascomycota</taxon>
        <taxon>Pezizomycotina</taxon>
        <taxon>Sordariomycetes</taxon>
        <taxon>Hypocreomycetidae</taxon>
        <taxon>Hypocreales</taxon>
        <taxon>Hypocreales incertae sedis</taxon>
        <taxon>Trichothecium</taxon>
    </lineage>
</organism>
<dbReference type="Proteomes" id="UP001163324">
    <property type="component" value="Chromosome 2"/>
</dbReference>
<accession>A0ACC0V8S2</accession>
<evidence type="ECO:0000313" key="1">
    <source>
        <dbReference type="EMBL" id="KAI9902286.1"/>
    </source>
</evidence>
<keyword evidence="2" id="KW-1185">Reference proteome</keyword>
<comment type="caution">
    <text evidence="1">The sequence shown here is derived from an EMBL/GenBank/DDBJ whole genome shotgun (WGS) entry which is preliminary data.</text>
</comment>